<sequence>MKSFALKTTLITMLTFYGYARCSTCRNARKWLDDHNQPHTFIDITETPPPKELLLRIARSGAYQLRHLFNTSGQVYRELNVKSRLPDMSEDQAIDLLASHGKLIKRPIVVNAAGDRFTVGYKADVFERVWS</sequence>
<dbReference type="RefSeq" id="WP_425346524.1">
    <property type="nucleotide sequence ID" value="NZ_JBGUBD010000010.1"/>
</dbReference>
<dbReference type="EMBL" id="JBGUBD010000010">
    <property type="protein sequence ID" value="MFA9479598.1"/>
    <property type="molecule type" value="Genomic_DNA"/>
</dbReference>
<name>A0ABV4U9B5_9BACT</name>
<evidence type="ECO:0000256" key="1">
    <source>
        <dbReference type="ARBA" id="ARBA00007198"/>
    </source>
</evidence>
<comment type="similarity">
    <text evidence="1 2">Belongs to the ArsC family.</text>
</comment>
<dbReference type="NCBIfam" id="TIGR01617">
    <property type="entry name" value="arsC_related"/>
    <property type="match status" value="1"/>
</dbReference>
<keyword evidence="4" id="KW-1185">Reference proteome</keyword>
<dbReference type="Gene3D" id="3.40.30.10">
    <property type="entry name" value="Glutaredoxin"/>
    <property type="match status" value="1"/>
</dbReference>
<protein>
    <submittedName>
        <fullName evidence="3">Arsenate reductase family protein</fullName>
    </submittedName>
</protein>
<dbReference type="InterPro" id="IPR006504">
    <property type="entry name" value="Tscrpt_reg_Spx/MgsR"/>
</dbReference>
<dbReference type="Pfam" id="PF03960">
    <property type="entry name" value="ArsC"/>
    <property type="match status" value="1"/>
</dbReference>
<dbReference type="InterPro" id="IPR006660">
    <property type="entry name" value="Arsenate_reductase-like"/>
</dbReference>
<accession>A0ABV4U9B5</accession>
<dbReference type="InterPro" id="IPR036249">
    <property type="entry name" value="Thioredoxin-like_sf"/>
</dbReference>
<proteinExistence type="inferred from homology"/>
<dbReference type="Proteomes" id="UP001575105">
    <property type="component" value="Unassembled WGS sequence"/>
</dbReference>
<dbReference type="PANTHER" id="PTHR30041">
    <property type="entry name" value="ARSENATE REDUCTASE"/>
    <property type="match status" value="1"/>
</dbReference>
<dbReference type="CDD" id="cd03036">
    <property type="entry name" value="ArsC_like"/>
    <property type="match status" value="1"/>
</dbReference>
<gene>
    <name evidence="3" type="ORF">ACERK3_15015</name>
</gene>
<dbReference type="PANTHER" id="PTHR30041:SF8">
    <property type="entry name" value="PROTEIN YFFB"/>
    <property type="match status" value="1"/>
</dbReference>
<comment type="caution">
    <text evidence="3">The sequence shown here is derived from an EMBL/GenBank/DDBJ whole genome shotgun (WGS) entry which is preliminary data.</text>
</comment>
<organism evidence="3 4">
    <name type="scientific">Natronomicrosphaera hydrolytica</name>
    <dbReference type="NCBI Taxonomy" id="3242702"/>
    <lineage>
        <taxon>Bacteria</taxon>
        <taxon>Pseudomonadati</taxon>
        <taxon>Planctomycetota</taxon>
        <taxon>Phycisphaerae</taxon>
        <taxon>Phycisphaerales</taxon>
        <taxon>Phycisphaeraceae</taxon>
        <taxon>Natronomicrosphaera</taxon>
    </lineage>
</organism>
<evidence type="ECO:0000256" key="2">
    <source>
        <dbReference type="PROSITE-ProRule" id="PRU01282"/>
    </source>
</evidence>
<reference evidence="3 4" key="1">
    <citation type="submission" date="2024-08" db="EMBL/GenBank/DDBJ databases">
        <title>Whole-genome sequencing of halo(alkali)philic microorganisms from hypersaline lakes.</title>
        <authorList>
            <person name="Sorokin D.Y."/>
            <person name="Merkel A.Y."/>
            <person name="Messina E."/>
            <person name="Yakimov M."/>
        </authorList>
    </citation>
    <scope>NUCLEOTIDE SEQUENCE [LARGE SCALE GENOMIC DNA]</scope>
    <source>
        <strain evidence="3 4">AB-hyl4</strain>
    </source>
</reference>
<dbReference type="PROSITE" id="PS51353">
    <property type="entry name" value="ARSC"/>
    <property type="match status" value="1"/>
</dbReference>
<evidence type="ECO:0000313" key="4">
    <source>
        <dbReference type="Proteomes" id="UP001575105"/>
    </source>
</evidence>
<evidence type="ECO:0000313" key="3">
    <source>
        <dbReference type="EMBL" id="MFA9479598.1"/>
    </source>
</evidence>
<dbReference type="SUPFAM" id="SSF52833">
    <property type="entry name" value="Thioredoxin-like"/>
    <property type="match status" value="1"/>
</dbReference>